<evidence type="ECO:0000256" key="1">
    <source>
        <dbReference type="SAM" id="Coils"/>
    </source>
</evidence>
<name>A0ABR2HWK9_9EUKA</name>
<proteinExistence type="predicted"/>
<keyword evidence="3" id="KW-1185">Reference proteome</keyword>
<organism evidence="2 3">
    <name type="scientific">Tritrichomonas musculus</name>
    <dbReference type="NCBI Taxonomy" id="1915356"/>
    <lineage>
        <taxon>Eukaryota</taxon>
        <taxon>Metamonada</taxon>
        <taxon>Parabasalia</taxon>
        <taxon>Tritrichomonadida</taxon>
        <taxon>Tritrichomonadidae</taxon>
        <taxon>Tritrichomonas</taxon>
    </lineage>
</organism>
<dbReference type="Proteomes" id="UP001470230">
    <property type="component" value="Unassembled WGS sequence"/>
</dbReference>
<evidence type="ECO:0000313" key="3">
    <source>
        <dbReference type="Proteomes" id="UP001470230"/>
    </source>
</evidence>
<gene>
    <name evidence="2" type="ORF">M9Y10_017253</name>
</gene>
<comment type="caution">
    <text evidence="2">The sequence shown here is derived from an EMBL/GenBank/DDBJ whole genome shotgun (WGS) entry which is preliminary data.</text>
</comment>
<feature type="coiled-coil region" evidence="1">
    <location>
        <begin position="2597"/>
        <end position="2624"/>
    </location>
</feature>
<sequence length="2903" mass="335776">MTGIITKENATNYAFYNTSILGGGGGSSGGDSSINGNIVCNSISIDEVARFDKTKQLKARILSDLYCDSNIFMKNPEFDDTKEESEENPKYYSINNFTNNMNDYVQYIHDLKEKIEITDNKEVLLNKNIQINSPDETTMKNCSLDEVSKQLSILKTINGFKDNFERYFEFKAGDCYVKQPLSFIGNYFSETKYWTTNKICSVLSAIIDENYKELNRIYTQRQNYLDRKTIPKETRDIELLADDEDEVPKLFNDFYENDYYLNELITSASEVIQYLGKNSILSEALKSKISKTPMNWMILYSIGYSTWYEKFSLTKIEENKLLFEIPETYQYSRFLIYVFDSELHRIEDDISHVQYIFEISKLDNNSYEFHSNINAIIIETEENNFKVRIESDSFQNEINDLTSRCQMYYTYENDSTFSEYFSQFVKKDELDSYFTISPGINNFDIENKYISHKTETINGLECNLLIIDIPEERKQQFLNYHRPIFKIVLRKKVIFDEEGHYFNEFYISTKNNQIHCPVIIYDQLNKYCIITDTTSIVSRAIGDADESFLYNTFYIAFDKRLSIDPYKLYLNGELAIYNQFEPTTLKTDNAIKCSIIEADNALKLHKSDNLYLYKPDIITEDNEYYKMVFKIPSNYEIPDKLEFVFKDYCFLNEWFLRWNSIENQWEGINCLGKLTGKIISKLQKNNSKQNSDGAHGSFILMKDCESNRNLIPNNDKGIFMDFIENSSIKTKIWFSNKKDKSEDGDLYDIKWEFDKKLNGESCEGYDLLNCYFSFGNLSSGKFNYLNLAKVELIITQNGSLTSNTLTFISLGIRRTTKNDRAYIELKPQYDCIEQVAFTWKDSKIEKGNKNIELYFKKNLVQPIEQFDWDSNTNPFQYIIQNQFYEISPRPDAATTLYTDYNITSSKIITADNITTMRSDLNMVSNNVDVINFDMERVKRDVDILNYEMAIQILKTQYLEQEVNKVKIRANVALGFGIAGTFLGATGLLLNPNVIDFGNRAIDKIKKTDISNTIQRWIFGEQDDLQELIYIPKEPNSVPHPPLPGEIIDPSNILIESGGSAQRLIGQSNLDRYMENLRWLVSQTSLPENFPYQDTWMERICNLCGRVIEEFPNITLPEDFFDLYQIGIVGPNVRSVQLGIEDKNKLKPLIDWCDSKNENLLDSSKFEDNWINPEKALPSISVVLEICENYRNSLKFPFKMLAYQILENDYLTKQKIEKIDTNDFVKNSEIDSIISNKITEIQPSGESNFTIQPGINDFFIENKYISHKSETINGLECNLLVIDIPNNRKQQFLSFNRPIFKIVLRKNVIYDSNGKYIKEFYISTKNNQILCPVIIYDQLNKYCTINDTTLIATRSIDDADGNSLDGKFYIAFDKRLSIIPYNLYLSGDLSILNQFEPTCLKTDKAIKCSIIEADNALKLHKSDVHYFYKPSIITEDNEFYKMVFSIEDSYEIPDKLEFVFKESCFGNQWSLTWDGTKWNGNNRKGHLNGKVINKINWRPTASKEFKNCCGCAVVVKISDEHVQIIQNNGKGLMESLLTNYVNNCWIEMSDGTRHNGSKFNMTFEHQLPAWSSNGESNSNWLGYHGTYIPYFALENTSSLRFDLIEKIYIDIYVGESSSTTRLSFKPDGVKHEEKGKKYLDIVPVNDTIEMISYDWGDSNIDTTKKDIELYLKKELTNSIDEVNWDSKTNAFKYIIDQQFYEISPNPNAATTLYTDYNITSSKIITADNITTMRSDLNVLTNNFDVVSYDVKDITEKVDVLNAEMSETKRITKHLQEDIDETRMIADVALAVGVASMCTQIGSTGISFITNTGKSMLQSCAAAPLEYEMTTTSISILPSIPVSYSLRSPSIDLTPLKNWYNSEYQQIPEIKYEEYQNNSTTTTSLITTFDICNHFRHSMKPAFKMLTEKIEEIDNNDYIKKSDLIRSDTIDIITHYQDEQAAVLFQAEDELINGICVFKLFTSEGQKQLYFKIEEGEIIEYKGVDTTTTIDDITIEGKEKSEEYRTKYLSKINKIDKNVIITGDNQNYKIVGCIIEKNTFIRILLEKTPSDIAYLSDIEALNEKINSLAVNSHTNDAVMTASLNDFPTIDEVNSALEQLKETMIDKENLYTKDKADQRYVLKNEKYTSDKIILDSEGLISFDTTLNDSNDETIMTSKSTSKLLKAINSYLNKKFVEFYDAVDDHDIWISEAEDKYRLKNDLSYYDKRELEIISTQKYQIEYNDKYPNTNDSAKIAKIEYHENAKLIGKYIIDKVEYEFDINFKSDDTIEDNHFMLLNTETNTMLIWSESTTELVLTSLNEEILVDIIIESAYLEINDELALKSELPEPIDDHDIWISEAEGKYALKTDIPEIIEGQITFNQELELIYDAGNDINTLSVLYTNASQYLEKWKQYGMLFDGYDKTDENIKYKGIFTISSINNNDYVLNNGVQNIALTLEMSSSCGVVYDFDNQHRINVISCYIANKDYDETNKNCVVNLAFLQDKYALKSDIPEPVDLSNYALKSDIPLVVQSDETECDATAAVPSLDYVVNTYQTIFESNLIDKKANLLEKQLTAIDNKFSNYALKSETDTKLTQLDNYYDSLVEQLDSTYYDKVECDEKFALKSENDELKAKINSLESRLAALEGSSFATKAELSQYRKLNDLVVSNQKVLPITNKEVLLDNGDEQWRFTTSHIPFHEGTHLIGKYTEPDGVEHEINVIFQGEEDFSEEFQNCFLILKQFQYSEGIFIEWDKMTGAIYIFDDVNYSYYMGCEITSAILDEGITLATNYDLTNYYSKDDLTRFGLIETDSYETNKFELSMDDKTHIRFKYLGSGINGVWNLIQIFVFQDISGHKHFIKWDFVHRIISLDTSFYTTYEIPKTQTNLEEINITLETRGFITTQELVNKFERFAYQQMSYQFANKLVSI</sequence>
<protein>
    <submittedName>
        <fullName evidence="2">Uncharacterized protein</fullName>
    </submittedName>
</protein>
<keyword evidence="1" id="KW-0175">Coiled coil</keyword>
<reference evidence="2 3" key="1">
    <citation type="submission" date="2024-04" db="EMBL/GenBank/DDBJ databases">
        <title>Tritrichomonas musculus Genome.</title>
        <authorList>
            <person name="Alves-Ferreira E."/>
            <person name="Grigg M."/>
            <person name="Lorenzi H."/>
            <person name="Galac M."/>
        </authorList>
    </citation>
    <scope>NUCLEOTIDE SEQUENCE [LARGE SCALE GENOMIC DNA]</scope>
    <source>
        <strain evidence="2 3">EAF2021</strain>
    </source>
</reference>
<dbReference type="EMBL" id="JAPFFF010000022">
    <property type="protein sequence ID" value="KAK8853692.1"/>
    <property type="molecule type" value="Genomic_DNA"/>
</dbReference>
<evidence type="ECO:0000313" key="2">
    <source>
        <dbReference type="EMBL" id="KAK8853692.1"/>
    </source>
</evidence>
<accession>A0ABR2HWK9</accession>